<evidence type="ECO:0000313" key="1">
    <source>
        <dbReference type="EMBL" id="KAJ7714988.1"/>
    </source>
</evidence>
<protein>
    <submittedName>
        <fullName evidence="1">Uncharacterized protein</fullName>
    </submittedName>
</protein>
<dbReference type="AlphaFoldDB" id="A0AAD7H921"/>
<sequence>MDVTSSTLGLLTALGVRYPDLRRFSISINTYDWQEGFLQCLSSLVCKLTRAEHLALHGLDHAMLEHIGRLHTLKSLIVRRPEPLTSDGSSAAQSNDPLFPSLEYLHLDEADAAFTIALVQRMARAPITSITTLISAYPESTYLVDLCAE</sequence>
<evidence type="ECO:0000313" key="2">
    <source>
        <dbReference type="Proteomes" id="UP001215598"/>
    </source>
</evidence>
<gene>
    <name evidence="1" type="ORF">B0H16DRAFT_1742316</name>
</gene>
<proteinExistence type="predicted"/>
<reference evidence="1" key="1">
    <citation type="submission" date="2023-03" db="EMBL/GenBank/DDBJ databases">
        <title>Massive genome expansion in bonnet fungi (Mycena s.s.) driven by repeated elements and novel gene families across ecological guilds.</title>
        <authorList>
            <consortium name="Lawrence Berkeley National Laboratory"/>
            <person name="Harder C.B."/>
            <person name="Miyauchi S."/>
            <person name="Viragh M."/>
            <person name="Kuo A."/>
            <person name="Thoen E."/>
            <person name="Andreopoulos B."/>
            <person name="Lu D."/>
            <person name="Skrede I."/>
            <person name="Drula E."/>
            <person name="Henrissat B."/>
            <person name="Morin E."/>
            <person name="Kohler A."/>
            <person name="Barry K."/>
            <person name="LaButti K."/>
            <person name="Morin E."/>
            <person name="Salamov A."/>
            <person name="Lipzen A."/>
            <person name="Mereny Z."/>
            <person name="Hegedus B."/>
            <person name="Baldrian P."/>
            <person name="Stursova M."/>
            <person name="Weitz H."/>
            <person name="Taylor A."/>
            <person name="Grigoriev I.V."/>
            <person name="Nagy L.G."/>
            <person name="Martin F."/>
            <person name="Kauserud H."/>
        </authorList>
    </citation>
    <scope>NUCLEOTIDE SEQUENCE</scope>
    <source>
        <strain evidence="1">CBHHK182m</strain>
    </source>
</reference>
<organism evidence="1 2">
    <name type="scientific">Mycena metata</name>
    <dbReference type="NCBI Taxonomy" id="1033252"/>
    <lineage>
        <taxon>Eukaryota</taxon>
        <taxon>Fungi</taxon>
        <taxon>Dikarya</taxon>
        <taxon>Basidiomycota</taxon>
        <taxon>Agaricomycotina</taxon>
        <taxon>Agaricomycetes</taxon>
        <taxon>Agaricomycetidae</taxon>
        <taxon>Agaricales</taxon>
        <taxon>Marasmiineae</taxon>
        <taxon>Mycenaceae</taxon>
        <taxon>Mycena</taxon>
    </lineage>
</organism>
<name>A0AAD7H921_9AGAR</name>
<dbReference type="EMBL" id="JARKIB010000316">
    <property type="protein sequence ID" value="KAJ7714988.1"/>
    <property type="molecule type" value="Genomic_DNA"/>
</dbReference>
<dbReference type="Proteomes" id="UP001215598">
    <property type="component" value="Unassembled WGS sequence"/>
</dbReference>
<comment type="caution">
    <text evidence="1">The sequence shown here is derived from an EMBL/GenBank/DDBJ whole genome shotgun (WGS) entry which is preliminary data.</text>
</comment>
<dbReference type="SUPFAM" id="SSF52047">
    <property type="entry name" value="RNI-like"/>
    <property type="match status" value="1"/>
</dbReference>
<keyword evidence="2" id="KW-1185">Reference proteome</keyword>
<accession>A0AAD7H921</accession>